<dbReference type="Gene3D" id="3.40.1080.10">
    <property type="entry name" value="Glutaconate Coenzyme A-transferase"/>
    <property type="match status" value="1"/>
</dbReference>
<dbReference type="Pfam" id="PF01144">
    <property type="entry name" value="CoA_trans"/>
    <property type="match status" value="1"/>
</dbReference>
<gene>
    <name evidence="1" type="ORF">SAMN05421854_106340</name>
</gene>
<dbReference type="SMART" id="SM00882">
    <property type="entry name" value="CoA_trans"/>
    <property type="match status" value="1"/>
</dbReference>
<dbReference type="Proteomes" id="UP000199137">
    <property type="component" value="Unassembled WGS sequence"/>
</dbReference>
<accession>A0A1I5SJA4</accession>
<dbReference type="EMBL" id="FOWC01000006">
    <property type="protein sequence ID" value="SFP70772.1"/>
    <property type="molecule type" value="Genomic_DNA"/>
</dbReference>
<proteinExistence type="predicted"/>
<keyword evidence="1" id="KW-0808">Transferase</keyword>
<sequence>MACRISEEMREEGERVTVLGSFTPLAYAAYMLAKLTHAPDAWLAGYNAIGMDPIELGFSGAEAAIYKTARGRWSFTESNQLVHIGTRGMIECVSSVQLGGDGAINLSVIGDYDRPKVRLPGGAGSPEVVQNYHTVVAYFSRHDRRTFVPRVDFATGRRTPVGAGAREKRGLLPGPVIAISPLAVLRKDTDDEPFSLASVHPGVSVEEVVDNTGFELAVPDRVPVTRAPTEPQLRVLRERIDPFATARFDFLGGRERVAFLREILTREWDRARALVEAARS</sequence>
<reference evidence="1 2" key="1">
    <citation type="submission" date="2016-10" db="EMBL/GenBank/DDBJ databases">
        <authorList>
            <person name="de Groot N.N."/>
        </authorList>
    </citation>
    <scope>NUCLEOTIDE SEQUENCE [LARGE SCALE GENOMIC DNA]</scope>
    <source>
        <strain evidence="1 2">DSM 44637</strain>
    </source>
</reference>
<dbReference type="GO" id="GO:0008410">
    <property type="term" value="F:CoA-transferase activity"/>
    <property type="evidence" value="ECO:0007669"/>
    <property type="project" value="InterPro"/>
</dbReference>
<protein>
    <submittedName>
        <fullName evidence="1">Glutaconate CoA-transferase subunit A/glutaconate CoA-transferase subunit B</fullName>
    </submittedName>
</protein>
<evidence type="ECO:0000313" key="1">
    <source>
        <dbReference type="EMBL" id="SFP70772.1"/>
    </source>
</evidence>
<dbReference type="SUPFAM" id="SSF100950">
    <property type="entry name" value="NagB/RpiA/CoA transferase-like"/>
    <property type="match status" value="1"/>
</dbReference>
<organism evidence="1 2">
    <name type="scientific">Amycolatopsis rubida</name>
    <dbReference type="NCBI Taxonomy" id="112413"/>
    <lineage>
        <taxon>Bacteria</taxon>
        <taxon>Bacillati</taxon>
        <taxon>Actinomycetota</taxon>
        <taxon>Actinomycetes</taxon>
        <taxon>Pseudonocardiales</taxon>
        <taxon>Pseudonocardiaceae</taxon>
        <taxon>Amycolatopsis</taxon>
    </lineage>
</organism>
<dbReference type="AlphaFoldDB" id="A0A1I5SJA4"/>
<dbReference type="InterPro" id="IPR004165">
    <property type="entry name" value="CoA_trans_fam_I"/>
</dbReference>
<dbReference type="STRING" id="112413.SAMN05421854_106340"/>
<dbReference type="InterPro" id="IPR037171">
    <property type="entry name" value="NagB/RpiA_transferase-like"/>
</dbReference>
<evidence type="ECO:0000313" key="2">
    <source>
        <dbReference type="Proteomes" id="UP000199137"/>
    </source>
</evidence>
<name>A0A1I5SJA4_9PSEU</name>